<evidence type="ECO:0000313" key="2">
    <source>
        <dbReference type="EMBL" id="QEC66989.1"/>
    </source>
</evidence>
<dbReference type="Proteomes" id="UP000321533">
    <property type="component" value="Chromosome"/>
</dbReference>
<accession>A0A5B8V6Y3</accession>
<keyword evidence="3" id="KW-1185">Reference proteome</keyword>
<dbReference type="KEGG" id="pgin:FRZ67_06650"/>
<feature type="transmembrane region" description="Helical" evidence="1">
    <location>
        <begin position="39"/>
        <end position="59"/>
    </location>
</feature>
<proteinExistence type="predicted"/>
<dbReference type="EMBL" id="CP042435">
    <property type="protein sequence ID" value="QEC66989.1"/>
    <property type="molecule type" value="Genomic_DNA"/>
</dbReference>
<reference evidence="2 3" key="1">
    <citation type="journal article" date="2016" name="Int. J. Syst. Evol. Microbiol.">
        <title>Panacibacter ginsenosidivorans gen. nov., sp. nov., with ginsenoside converting activity isolated from soil of a ginseng field.</title>
        <authorList>
            <person name="Siddiqi M.Z."/>
            <person name="Muhammad Shafi S."/>
            <person name="Choi K.D."/>
            <person name="Im W.T."/>
        </authorList>
    </citation>
    <scope>NUCLEOTIDE SEQUENCE [LARGE SCALE GENOMIC DNA]</scope>
    <source>
        <strain evidence="2 3">Gsoil1550</strain>
    </source>
</reference>
<dbReference type="OrthoDB" id="1436875at2"/>
<organism evidence="2 3">
    <name type="scientific">Panacibacter ginsenosidivorans</name>
    <dbReference type="NCBI Taxonomy" id="1813871"/>
    <lineage>
        <taxon>Bacteria</taxon>
        <taxon>Pseudomonadati</taxon>
        <taxon>Bacteroidota</taxon>
        <taxon>Chitinophagia</taxon>
        <taxon>Chitinophagales</taxon>
        <taxon>Chitinophagaceae</taxon>
        <taxon>Panacibacter</taxon>
    </lineage>
</organism>
<gene>
    <name evidence="2" type="ORF">FRZ67_06650</name>
</gene>
<evidence type="ECO:0000256" key="1">
    <source>
        <dbReference type="SAM" id="Phobius"/>
    </source>
</evidence>
<keyword evidence="1" id="KW-1133">Transmembrane helix</keyword>
<dbReference type="RefSeq" id="WP_147188789.1">
    <property type="nucleotide sequence ID" value="NZ_CP042435.1"/>
</dbReference>
<keyword evidence="1" id="KW-0472">Membrane</keyword>
<dbReference type="AlphaFoldDB" id="A0A5B8V6Y3"/>
<evidence type="ECO:0000313" key="3">
    <source>
        <dbReference type="Proteomes" id="UP000321533"/>
    </source>
</evidence>
<name>A0A5B8V6Y3_9BACT</name>
<keyword evidence="1" id="KW-0812">Transmembrane</keyword>
<evidence type="ECO:0008006" key="4">
    <source>
        <dbReference type="Google" id="ProtNLM"/>
    </source>
</evidence>
<sequence length="197" mass="22531">MVNGGVVDDRLIFRNKKTIILRVIALINMGQKMTRFEKINVFNIILTLLLSAIAVMLSYNSYRISENTFTLSEKVDRLNMAQSEIELKSSVFALFTTIDMLRQNDAEGKNLDKCIKSLTEMKTILESQMKNIYLAQNSDLSELWVELYSKTNFDIKFLEEGLKANTIVSGVKDIIIELESQAKVIFDTFLDHSKKSD</sequence>
<protein>
    <recommendedName>
        <fullName evidence="4">Chemotaxis methyl-accepting receptor HlyB-like 4HB MCP domain-containing protein</fullName>
    </recommendedName>
</protein>